<keyword evidence="3" id="KW-1185">Reference proteome</keyword>
<feature type="transmembrane region" description="Helical" evidence="1">
    <location>
        <begin position="26"/>
        <end position="43"/>
    </location>
</feature>
<keyword evidence="1" id="KW-1133">Transmembrane helix</keyword>
<feature type="transmembrane region" description="Helical" evidence="1">
    <location>
        <begin position="78"/>
        <end position="96"/>
    </location>
</feature>
<organism evidence="2 3">
    <name type="scientific">Linum trigynum</name>
    <dbReference type="NCBI Taxonomy" id="586398"/>
    <lineage>
        <taxon>Eukaryota</taxon>
        <taxon>Viridiplantae</taxon>
        <taxon>Streptophyta</taxon>
        <taxon>Embryophyta</taxon>
        <taxon>Tracheophyta</taxon>
        <taxon>Spermatophyta</taxon>
        <taxon>Magnoliopsida</taxon>
        <taxon>eudicotyledons</taxon>
        <taxon>Gunneridae</taxon>
        <taxon>Pentapetalae</taxon>
        <taxon>rosids</taxon>
        <taxon>fabids</taxon>
        <taxon>Malpighiales</taxon>
        <taxon>Linaceae</taxon>
        <taxon>Linum</taxon>
    </lineage>
</organism>
<name>A0AAV2GZB4_9ROSI</name>
<dbReference type="EMBL" id="OZ034822">
    <property type="protein sequence ID" value="CAL1414650.1"/>
    <property type="molecule type" value="Genomic_DNA"/>
</dbReference>
<evidence type="ECO:0000313" key="2">
    <source>
        <dbReference type="EMBL" id="CAL1414650.1"/>
    </source>
</evidence>
<gene>
    <name evidence="2" type="ORF">LTRI10_LOCUS53795</name>
</gene>
<dbReference type="Proteomes" id="UP001497516">
    <property type="component" value="Chromosome 9"/>
</dbReference>
<proteinExistence type="predicted"/>
<reference evidence="2 3" key="1">
    <citation type="submission" date="2024-04" db="EMBL/GenBank/DDBJ databases">
        <authorList>
            <person name="Fracassetti M."/>
        </authorList>
    </citation>
    <scope>NUCLEOTIDE SEQUENCE [LARGE SCALE GENOMIC DNA]</scope>
</reference>
<evidence type="ECO:0000256" key="1">
    <source>
        <dbReference type="SAM" id="Phobius"/>
    </source>
</evidence>
<keyword evidence="1" id="KW-0812">Transmembrane</keyword>
<accession>A0AAV2GZB4</accession>
<sequence length="111" mass="12625">MIIFLSLDQRCLRREWGNSLFSQRRILPEFAVGVLHFAVGISRPWPAIFWQTSRFIFAGGNLSSSAAILALSGSSPCFYTLLLISFPSLLVMSNASKNRYHKRKGMKWARE</sequence>
<dbReference type="AlphaFoldDB" id="A0AAV2GZB4"/>
<keyword evidence="1" id="KW-0472">Membrane</keyword>
<evidence type="ECO:0000313" key="3">
    <source>
        <dbReference type="Proteomes" id="UP001497516"/>
    </source>
</evidence>
<protein>
    <submittedName>
        <fullName evidence="2">Uncharacterized protein</fullName>
    </submittedName>
</protein>